<gene>
    <name evidence="1" type="ORF">An04g00290</name>
</gene>
<accession>A0AAJ8BP68</accession>
<sequence>MLLLEGTSIYSANDPAGHMNLSRKYLSICIGLKGILSSYICHEERAIWTPQFHGIYKQGRLKVWPKPRLRRKIGRAGECHSFQRLPHALSHCRQTVADCCIVG</sequence>
<dbReference type="VEuPathDB" id="FungiDB:An04g00290"/>
<evidence type="ECO:0000313" key="1">
    <source>
        <dbReference type="RefSeq" id="XP_059600418.1"/>
    </source>
</evidence>
<reference evidence="1" key="1">
    <citation type="submission" date="2025-02" db="EMBL/GenBank/DDBJ databases">
        <authorList>
            <consortium name="NCBI Genome Project"/>
        </authorList>
    </citation>
    <scope>NUCLEOTIDE SEQUENCE</scope>
</reference>
<proteinExistence type="predicted"/>
<protein>
    <submittedName>
        <fullName evidence="1">Uncharacterized protein</fullName>
    </submittedName>
</protein>
<name>A0AAJ8BP68_ASPNG</name>
<dbReference type="GeneID" id="84590783"/>
<organism evidence="1">
    <name type="scientific">Aspergillus niger</name>
    <dbReference type="NCBI Taxonomy" id="5061"/>
    <lineage>
        <taxon>Eukaryota</taxon>
        <taxon>Fungi</taxon>
        <taxon>Dikarya</taxon>
        <taxon>Ascomycota</taxon>
        <taxon>Pezizomycotina</taxon>
        <taxon>Eurotiomycetes</taxon>
        <taxon>Eurotiomycetidae</taxon>
        <taxon>Eurotiales</taxon>
        <taxon>Aspergillaceae</taxon>
        <taxon>Aspergillus</taxon>
        <taxon>Aspergillus subgen. Circumdati</taxon>
    </lineage>
</organism>
<dbReference type="KEGG" id="ang:An04g00290"/>
<dbReference type="AlphaFoldDB" id="A0AAJ8BP68"/>
<dbReference type="RefSeq" id="XP_059600418.1">
    <property type="nucleotide sequence ID" value="XM_059747241.1"/>
</dbReference>
<reference evidence="1" key="2">
    <citation type="submission" date="2025-08" db="UniProtKB">
        <authorList>
            <consortium name="RefSeq"/>
        </authorList>
    </citation>
    <scope>IDENTIFICATION</scope>
</reference>